<sequence length="114" mass="12301">MHPAWIITTIASPSQSLFPFIVPVYHSSRRASQGGGLFCSISLRNFFRISNIASHHASPSPNLQDANSSPCIRLASSKIVDSLASPRTRIPPLRLLAITSQNPATVFVVHCPPA</sequence>
<dbReference type="AlphaFoldDB" id="A0A317XSY3"/>
<dbReference type="Proteomes" id="UP000246740">
    <property type="component" value="Unassembled WGS sequence"/>
</dbReference>
<protein>
    <submittedName>
        <fullName evidence="1">Uncharacterized protein</fullName>
    </submittedName>
</protein>
<proteinExistence type="predicted"/>
<accession>A0A317XSY3</accession>
<dbReference type="InParanoid" id="A0A317XSY3"/>
<gene>
    <name evidence="1" type="ORF">BCV70DRAFT_73396</name>
</gene>
<evidence type="ECO:0000313" key="2">
    <source>
        <dbReference type="Proteomes" id="UP000246740"/>
    </source>
</evidence>
<organism evidence="1 2">
    <name type="scientific">Testicularia cyperi</name>
    <dbReference type="NCBI Taxonomy" id="1882483"/>
    <lineage>
        <taxon>Eukaryota</taxon>
        <taxon>Fungi</taxon>
        <taxon>Dikarya</taxon>
        <taxon>Basidiomycota</taxon>
        <taxon>Ustilaginomycotina</taxon>
        <taxon>Ustilaginomycetes</taxon>
        <taxon>Ustilaginales</taxon>
        <taxon>Anthracoideaceae</taxon>
        <taxon>Testicularia</taxon>
    </lineage>
</organism>
<evidence type="ECO:0000313" key="1">
    <source>
        <dbReference type="EMBL" id="PWZ01405.1"/>
    </source>
</evidence>
<reference evidence="1 2" key="1">
    <citation type="journal article" date="2018" name="Mol. Biol. Evol.">
        <title>Broad Genomic Sampling Reveals a Smut Pathogenic Ancestry of the Fungal Clade Ustilaginomycotina.</title>
        <authorList>
            <person name="Kijpornyongpan T."/>
            <person name="Mondo S.J."/>
            <person name="Barry K."/>
            <person name="Sandor L."/>
            <person name="Lee J."/>
            <person name="Lipzen A."/>
            <person name="Pangilinan J."/>
            <person name="LaButti K."/>
            <person name="Hainaut M."/>
            <person name="Henrissat B."/>
            <person name="Grigoriev I.V."/>
            <person name="Spatafora J.W."/>
            <person name="Aime M.C."/>
        </authorList>
    </citation>
    <scope>NUCLEOTIDE SEQUENCE [LARGE SCALE GENOMIC DNA]</scope>
    <source>
        <strain evidence="1 2">MCA 3645</strain>
    </source>
</reference>
<keyword evidence="2" id="KW-1185">Reference proteome</keyword>
<dbReference type="EMBL" id="KZ819190">
    <property type="protein sequence ID" value="PWZ01405.1"/>
    <property type="molecule type" value="Genomic_DNA"/>
</dbReference>
<name>A0A317XSY3_9BASI</name>